<sequence length="232" mass="26946">MLGISEFSSHPGYQFYIDDNKTRQIELDLALEKNILNNEIDCIHLLLEKKEHIPCHLLNKYDKCIYVWLLGKRLTFNVALEFSQNRLRGLLVAVINSDIYFDKTIRLLKIISEMKNKLIALSVIEANNDGRTRDIRCSQQYIGSHDTYIFKPPIKNFQEVYNETNIYVGGVGGGENRIMFELENKSGIISYNPCKLIKAYHSHESNVRHGDRNYRADSNKRTVWIPPIDKLP</sequence>
<evidence type="ECO:0000313" key="2">
    <source>
        <dbReference type="EMBL" id="CAF3931479.1"/>
    </source>
</evidence>
<gene>
    <name evidence="1" type="ORF">OVA965_LOCUS21030</name>
    <name evidence="2" type="ORF">TMI583_LOCUS21584</name>
</gene>
<dbReference type="Proteomes" id="UP000682733">
    <property type="component" value="Unassembled WGS sequence"/>
</dbReference>
<reference evidence="2" key="1">
    <citation type="submission" date="2021-02" db="EMBL/GenBank/DDBJ databases">
        <authorList>
            <person name="Nowell W R."/>
        </authorList>
    </citation>
    <scope>NUCLEOTIDE SEQUENCE</scope>
</reference>
<dbReference type="EMBL" id="CAJNOK010011390">
    <property type="protein sequence ID" value="CAF1138995.1"/>
    <property type="molecule type" value="Genomic_DNA"/>
</dbReference>
<dbReference type="EMBL" id="CAJOBA010025543">
    <property type="protein sequence ID" value="CAF3931479.1"/>
    <property type="molecule type" value="Genomic_DNA"/>
</dbReference>
<protein>
    <submittedName>
        <fullName evidence="2">Uncharacterized protein</fullName>
    </submittedName>
</protein>
<organism evidence="2 3">
    <name type="scientific">Didymodactylos carnosus</name>
    <dbReference type="NCBI Taxonomy" id="1234261"/>
    <lineage>
        <taxon>Eukaryota</taxon>
        <taxon>Metazoa</taxon>
        <taxon>Spiralia</taxon>
        <taxon>Gnathifera</taxon>
        <taxon>Rotifera</taxon>
        <taxon>Eurotatoria</taxon>
        <taxon>Bdelloidea</taxon>
        <taxon>Philodinida</taxon>
        <taxon>Philodinidae</taxon>
        <taxon>Didymodactylos</taxon>
    </lineage>
</organism>
<dbReference type="PANTHER" id="PTHR40743">
    <property type="entry name" value="NUCLEOTIDE-DIPHOSPHO-SUGAR TRANSFERASE CONTAINING PROTEIN"/>
    <property type="match status" value="1"/>
</dbReference>
<comment type="caution">
    <text evidence="2">The sequence shown here is derived from an EMBL/GenBank/DDBJ whole genome shotgun (WGS) entry which is preliminary data.</text>
</comment>
<evidence type="ECO:0000313" key="1">
    <source>
        <dbReference type="EMBL" id="CAF1138995.1"/>
    </source>
</evidence>
<dbReference type="Proteomes" id="UP000677228">
    <property type="component" value="Unassembled WGS sequence"/>
</dbReference>
<proteinExistence type="predicted"/>
<dbReference type="AlphaFoldDB" id="A0A8S2M9D9"/>
<accession>A0A8S2M9D9</accession>
<name>A0A8S2M9D9_9BILA</name>
<evidence type="ECO:0000313" key="3">
    <source>
        <dbReference type="Proteomes" id="UP000682733"/>
    </source>
</evidence>
<dbReference type="PANTHER" id="PTHR40743:SF1">
    <property type="entry name" value="POSSIBLE GLYCOSYLTRANSFERASE"/>
    <property type="match status" value="1"/>
</dbReference>